<evidence type="ECO:0000256" key="6">
    <source>
        <dbReference type="ARBA" id="ARBA00022801"/>
    </source>
</evidence>
<evidence type="ECO:0000256" key="9">
    <source>
        <dbReference type="ARBA" id="ARBA00055200"/>
    </source>
</evidence>
<dbReference type="OMA" id="IVRCPRA"/>
<dbReference type="STRING" id="294746.A5DMZ4"/>
<dbReference type="eggNOG" id="KOG4639">
    <property type="taxonomic scope" value="Eukaryota"/>
</dbReference>
<evidence type="ECO:0000256" key="8">
    <source>
        <dbReference type="ARBA" id="ARBA00044198"/>
    </source>
</evidence>
<dbReference type="InterPro" id="IPR002759">
    <property type="entry name" value="Pop5/Rpp14/Rnp2-like"/>
</dbReference>
<dbReference type="HOGENOM" id="CLU_086710_1_2_1"/>
<dbReference type="Gene3D" id="3.30.70.3250">
    <property type="entry name" value="Ribonuclease P, Pop5 subunit"/>
    <property type="match status" value="1"/>
</dbReference>
<dbReference type="PANTHER" id="PTHR15441:SF2">
    <property type="entry name" value="RIBONUCLEASE P_MRP PROTEIN SUBUNIT POP5"/>
    <property type="match status" value="1"/>
</dbReference>
<evidence type="ECO:0000256" key="7">
    <source>
        <dbReference type="ARBA" id="ARBA00023242"/>
    </source>
</evidence>
<dbReference type="InterPro" id="IPR038085">
    <property type="entry name" value="Rnp2-like_sf"/>
</dbReference>
<evidence type="ECO:0000256" key="5">
    <source>
        <dbReference type="ARBA" id="ARBA00022694"/>
    </source>
</evidence>
<dbReference type="VEuPathDB" id="FungiDB:PGUG_04645"/>
<evidence type="ECO:0000313" key="11">
    <source>
        <dbReference type="EMBL" id="EDK40547.2"/>
    </source>
</evidence>
<comment type="catalytic activity">
    <reaction evidence="1 10">
        <text>Endonucleolytic cleavage of RNA, removing 5'-extranucleotides from tRNA precursor.</text>
        <dbReference type="EC" id="3.1.26.5"/>
    </reaction>
</comment>
<dbReference type="InParanoid" id="A5DMZ4"/>
<reference evidence="11 12" key="1">
    <citation type="journal article" date="2009" name="Nature">
        <title>Evolution of pathogenicity and sexual reproduction in eight Candida genomes.</title>
        <authorList>
            <person name="Butler G."/>
            <person name="Rasmussen M.D."/>
            <person name="Lin M.F."/>
            <person name="Santos M.A."/>
            <person name="Sakthikumar S."/>
            <person name="Munro C.A."/>
            <person name="Rheinbay E."/>
            <person name="Grabherr M."/>
            <person name="Forche A."/>
            <person name="Reedy J.L."/>
            <person name="Agrafioti I."/>
            <person name="Arnaud M.B."/>
            <person name="Bates S."/>
            <person name="Brown A.J."/>
            <person name="Brunke S."/>
            <person name="Costanzo M.C."/>
            <person name="Fitzpatrick D.A."/>
            <person name="de Groot P.W."/>
            <person name="Harris D."/>
            <person name="Hoyer L.L."/>
            <person name="Hube B."/>
            <person name="Klis F.M."/>
            <person name="Kodira C."/>
            <person name="Lennard N."/>
            <person name="Logue M.E."/>
            <person name="Martin R."/>
            <person name="Neiman A.M."/>
            <person name="Nikolaou E."/>
            <person name="Quail M.A."/>
            <person name="Quinn J."/>
            <person name="Santos M.C."/>
            <person name="Schmitzberger F.F."/>
            <person name="Sherlock G."/>
            <person name="Shah P."/>
            <person name="Silverstein K.A."/>
            <person name="Skrzypek M.S."/>
            <person name="Soll D."/>
            <person name="Staggs R."/>
            <person name="Stansfield I."/>
            <person name="Stumpf M.P."/>
            <person name="Sudbery P.E."/>
            <person name="Srikantha T."/>
            <person name="Zeng Q."/>
            <person name="Berman J."/>
            <person name="Berriman M."/>
            <person name="Heitman J."/>
            <person name="Gow N.A."/>
            <person name="Lorenz M.C."/>
            <person name="Birren B.W."/>
            <person name="Kellis M."/>
            <person name="Cuomo C.A."/>
        </authorList>
    </citation>
    <scope>NUCLEOTIDE SEQUENCE [LARGE SCALE GENOMIC DNA]</scope>
    <source>
        <strain evidence="12">ATCC 6260 / CBS 566 / DSM 6381 / JCM 1539 / NBRC 10279 / NRRL Y-324</strain>
    </source>
</reference>
<accession>A5DMZ4</accession>
<dbReference type="GO" id="GO:0000172">
    <property type="term" value="C:ribonuclease MRP complex"/>
    <property type="evidence" value="ECO:0007669"/>
    <property type="project" value="EnsemblFungi"/>
</dbReference>
<dbReference type="GO" id="GO:0033204">
    <property type="term" value="F:ribonuclease P RNA binding"/>
    <property type="evidence" value="ECO:0007669"/>
    <property type="project" value="InterPro"/>
</dbReference>
<dbReference type="FunFam" id="3.30.70.3250:FF:000004">
    <property type="entry name" value="Ribonuclease P/MRP protein subunit POP5"/>
    <property type="match status" value="1"/>
</dbReference>
<dbReference type="Proteomes" id="UP000001997">
    <property type="component" value="Unassembled WGS sequence"/>
</dbReference>
<evidence type="ECO:0000256" key="1">
    <source>
        <dbReference type="ARBA" id="ARBA00000928"/>
    </source>
</evidence>
<dbReference type="GeneID" id="5124824"/>
<comment type="similarity">
    <text evidence="3 10">Belongs to the eukaryotic/archaeal RNase P protein component 2 family.</text>
</comment>
<dbReference type="AlphaFoldDB" id="A5DMZ4"/>
<dbReference type="GO" id="GO:0000171">
    <property type="term" value="F:ribonuclease MRP activity"/>
    <property type="evidence" value="ECO:0007669"/>
    <property type="project" value="EnsemblFungi"/>
</dbReference>
<protein>
    <recommendedName>
        <fullName evidence="8 10">Ribonuclease P/MRP protein subunit POP5</fullName>
        <ecNumber evidence="4 10">3.1.26.5</ecNumber>
    </recommendedName>
</protein>
<dbReference type="EMBL" id="CH408160">
    <property type="protein sequence ID" value="EDK40547.2"/>
    <property type="molecule type" value="Genomic_DNA"/>
</dbReference>
<sequence length="145" mass="16581">MVRIKQRYILFDILSPPSSDHWEAYSESRDSALLHLHQVSSNEISAKHLLQVIRQVLQDHYGDFGAGSAGISLVVKYFSPKTSTGIIRCGRQHLDMIVAVLALINRLGDKEVIMRCIHVSGTIKKCENVSIKRDREDIIRMQRRR</sequence>
<dbReference type="GO" id="GO:0004526">
    <property type="term" value="F:ribonuclease P activity"/>
    <property type="evidence" value="ECO:0007669"/>
    <property type="project" value="UniProtKB-EC"/>
</dbReference>
<dbReference type="SUPFAM" id="SSF160350">
    <property type="entry name" value="Rnp2-like"/>
    <property type="match status" value="1"/>
</dbReference>
<dbReference type="GO" id="GO:0034965">
    <property type="term" value="P:intronic box C/D snoRNA processing"/>
    <property type="evidence" value="ECO:0007669"/>
    <property type="project" value="EnsemblFungi"/>
</dbReference>
<name>A5DMZ4_PICGU</name>
<gene>
    <name evidence="11" type="ORF">PGUG_04645</name>
</gene>
<evidence type="ECO:0000313" key="12">
    <source>
        <dbReference type="Proteomes" id="UP000001997"/>
    </source>
</evidence>
<proteinExistence type="inferred from homology"/>
<keyword evidence="7" id="KW-0539">Nucleus</keyword>
<dbReference type="EC" id="3.1.26.5" evidence="4 10"/>
<evidence type="ECO:0000256" key="3">
    <source>
        <dbReference type="ARBA" id="ARBA00010800"/>
    </source>
</evidence>
<comment type="subcellular location">
    <subcellularLocation>
        <location evidence="2">Nucleus</location>
    </subcellularLocation>
</comment>
<organism evidence="11 12">
    <name type="scientific">Meyerozyma guilliermondii (strain ATCC 6260 / CBS 566 / DSM 6381 / JCM 1539 / NBRC 10279 / NRRL Y-324)</name>
    <name type="common">Yeast</name>
    <name type="synonym">Candida guilliermondii</name>
    <dbReference type="NCBI Taxonomy" id="294746"/>
    <lineage>
        <taxon>Eukaryota</taxon>
        <taxon>Fungi</taxon>
        <taxon>Dikarya</taxon>
        <taxon>Ascomycota</taxon>
        <taxon>Saccharomycotina</taxon>
        <taxon>Pichiomycetes</taxon>
        <taxon>Debaryomycetaceae</taxon>
        <taxon>Meyerozyma</taxon>
    </lineage>
</organism>
<keyword evidence="6" id="KW-0378">Hydrolase</keyword>
<dbReference type="RefSeq" id="XP_001482690.2">
    <property type="nucleotide sequence ID" value="XM_001482640.1"/>
</dbReference>
<evidence type="ECO:0000256" key="2">
    <source>
        <dbReference type="ARBA" id="ARBA00004123"/>
    </source>
</evidence>
<dbReference type="GO" id="GO:0000294">
    <property type="term" value="P:nuclear-transcribed mRNA catabolic process, RNase MRP-dependent"/>
    <property type="evidence" value="ECO:0007669"/>
    <property type="project" value="EnsemblFungi"/>
</dbReference>
<dbReference type="Pfam" id="PF01900">
    <property type="entry name" value="RNase_P_Rpp14"/>
    <property type="match status" value="1"/>
</dbReference>
<keyword evidence="5 10" id="KW-0819">tRNA processing</keyword>
<dbReference type="GO" id="GO:0005655">
    <property type="term" value="C:nucleolar ribonuclease P complex"/>
    <property type="evidence" value="ECO:0007669"/>
    <property type="project" value="EnsemblFungi"/>
</dbReference>
<dbReference type="KEGG" id="pgu:PGUG_04645"/>
<dbReference type="PANTHER" id="PTHR15441">
    <property type="entry name" value="RIBONUCLEASE P PROTEIN SUBUNIT P14"/>
    <property type="match status" value="1"/>
</dbReference>
<evidence type="ECO:0000256" key="10">
    <source>
        <dbReference type="PIRNR" id="PIRNR023803"/>
    </source>
</evidence>
<comment type="function">
    <text evidence="9">Component of ribonuclease P, a protein complex that generates mature tRNA molecules by cleaving their 5'-ends. Also a component of RNase MRP, which cleaves pre-rRNA sequences.</text>
</comment>
<dbReference type="PIRSF" id="PIRSF023803">
    <property type="entry name" value="Ribonuclease_P_prd"/>
    <property type="match status" value="1"/>
</dbReference>
<evidence type="ECO:0000256" key="4">
    <source>
        <dbReference type="ARBA" id="ARBA00012179"/>
    </source>
</evidence>
<dbReference type="GO" id="GO:0001682">
    <property type="term" value="P:tRNA 5'-leader removal"/>
    <property type="evidence" value="ECO:0007669"/>
    <property type="project" value="EnsemblFungi"/>
</dbReference>
<keyword evidence="12" id="KW-1185">Reference proteome</keyword>
<dbReference type="GO" id="GO:0000447">
    <property type="term" value="P:endonucleolytic cleavage in ITS1 to separate SSU-rRNA from 5.8S rRNA and LSU-rRNA from tricistronic rRNA transcript (SSU-rRNA, 5.8S rRNA, LSU-rRNA)"/>
    <property type="evidence" value="ECO:0007669"/>
    <property type="project" value="EnsemblFungi"/>
</dbReference>
<dbReference type="InterPro" id="IPR016819">
    <property type="entry name" value="RNase_P/MRP_POP5"/>
</dbReference>
<dbReference type="OrthoDB" id="24745at2759"/>
<dbReference type="FunCoup" id="A5DMZ4">
    <property type="interactions" value="281"/>
</dbReference>